<evidence type="ECO:0000313" key="1">
    <source>
        <dbReference type="EMBL" id="OWS70212.1"/>
    </source>
</evidence>
<dbReference type="RefSeq" id="WP_088525797.1">
    <property type="nucleotide sequence ID" value="NZ_NGUP01000003.1"/>
</dbReference>
<protein>
    <recommendedName>
        <fullName evidence="3">Glycosyltransferase 2-like domain-containing protein</fullName>
    </recommendedName>
</protein>
<name>A0A254Q3Z9_9BURK</name>
<dbReference type="SUPFAM" id="SSF53448">
    <property type="entry name" value="Nucleotide-diphospho-sugar transferases"/>
    <property type="match status" value="1"/>
</dbReference>
<evidence type="ECO:0000313" key="2">
    <source>
        <dbReference type="Proteomes" id="UP000197528"/>
    </source>
</evidence>
<organism evidence="1 2">
    <name type="scientific">Polynucleobacter campilacus</name>
    <dbReference type="NCBI Taxonomy" id="1743163"/>
    <lineage>
        <taxon>Bacteria</taxon>
        <taxon>Pseudomonadati</taxon>
        <taxon>Pseudomonadota</taxon>
        <taxon>Betaproteobacteria</taxon>
        <taxon>Burkholderiales</taxon>
        <taxon>Burkholderiaceae</taxon>
        <taxon>Polynucleobacter</taxon>
    </lineage>
</organism>
<reference evidence="1 2" key="1">
    <citation type="submission" date="2017-05" db="EMBL/GenBank/DDBJ databases">
        <title>Genome of Polynucleobacter sp. MWH-Feld-100.</title>
        <authorList>
            <person name="Hahn M.W."/>
        </authorList>
    </citation>
    <scope>NUCLEOTIDE SEQUENCE [LARGE SCALE GENOMIC DNA]</scope>
    <source>
        <strain evidence="1 2">MWH-Feld-100</strain>
    </source>
</reference>
<dbReference type="Proteomes" id="UP000197528">
    <property type="component" value="Unassembled WGS sequence"/>
</dbReference>
<evidence type="ECO:0008006" key="3">
    <source>
        <dbReference type="Google" id="ProtNLM"/>
    </source>
</evidence>
<accession>A0A254Q3Z9</accession>
<dbReference type="OrthoDB" id="1550652at2"/>
<dbReference type="AlphaFoldDB" id="A0A254Q3Z9"/>
<comment type="caution">
    <text evidence="1">The sequence shown here is derived from an EMBL/GenBank/DDBJ whole genome shotgun (WGS) entry which is preliminary data.</text>
</comment>
<gene>
    <name evidence="1" type="ORF">CBI31_07830</name>
</gene>
<proteinExistence type="predicted"/>
<dbReference type="EMBL" id="NGUP01000003">
    <property type="protein sequence ID" value="OWS70212.1"/>
    <property type="molecule type" value="Genomic_DNA"/>
</dbReference>
<dbReference type="InterPro" id="IPR029044">
    <property type="entry name" value="Nucleotide-diphossugar_trans"/>
</dbReference>
<keyword evidence="2" id="KW-1185">Reference proteome</keyword>
<sequence>MALFKSQKLARKSIVDSKILLAGPVRNVAHTIQNEVETLVASLGNFKEIYCFVVESDSSDDTLKKLEELQGVIRNFSYVSAGNLSEKYRRRTDRIALCRNLIIDEVAKNPLFADIDYIAMADLDGMNGLVTPAKIAQCWEVDEPWDVITANQLGEYYDIWGLSHPHWNPIDCWEQKRQLENILGNDMAQDIAVTCKQSPIDPRADLIEVDSAFGGLGIYRREAFLAGRYAGTDDLAGGIDVADHTPYHRELRQKGFRIFINPALINCDKSTRDIAEGAPIPKASGALKLVKKLGILLFGKKRFNKYLQMMQTP</sequence>
<dbReference type="Gene3D" id="3.90.550.10">
    <property type="entry name" value="Spore Coat Polysaccharide Biosynthesis Protein SpsA, Chain A"/>
    <property type="match status" value="1"/>
</dbReference>